<dbReference type="Proteomes" id="UP000614741">
    <property type="component" value="Unassembled WGS sequence"/>
</dbReference>
<keyword evidence="1" id="KW-0812">Transmembrane</keyword>
<dbReference type="InterPro" id="IPR049713">
    <property type="entry name" value="Pr6Pr-like"/>
</dbReference>
<name>A0ABQ4DR96_9CELL</name>
<dbReference type="RefSeq" id="WP_203676422.1">
    <property type="nucleotide sequence ID" value="NZ_BONP01000042.1"/>
</dbReference>
<gene>
    <name evidence="2" type="ORF">Cph01nite_36370</name>
</gene>
<proteinExistence type="predicted"/>
<feature type="transmembrane region" description="Helical" evidence="1">
    <location>
        <begin position="82"/>
        <end position="102"/>
    </location>
</feature>
<sequence length="216" mass="22522">MPPTPPPRSRTVVLGACRIGVGVAVLVVLAVSYGAQRAAGRGAVVDFLGYFTHLTSLLASLLLVVTGALLVAGRRVPPGLTLARGVAAACLLVVAVVYNVLTPGAGGAAPWISAVLHVGLPCVVALDWLLVGDRPPLPWRRLGWVLPYPLLWLAVTLVRGATDGWVPYGFLLPDRGVGSLARHVAGLLVTLLVAGALVWAASRTRGRWLRRPPAAP</sequence>
<feature type="transmembrane region" description="Helical" evidence="1">
    <location>
        <begin position="47"/>
        <end position="70"/>
    </location>
</feature>
<evidence type="ECO:0000313" key="3">
    <source>
        <dbReference type="Proteomes" id="UP000614741"/>
    </source>
</evidence>
<evidence type="ECO:0000256" key="1">
    <source>
        <dbReference type="SAM" id="Phobius"/>
    </source>
</evidence>
<feature type="transmembrane region" description="Helical" evidence="1">
    <location>
        <begin position="108"/>
        <end position="130"/>
    </location>
</feature>
<reference evidence="2 3" key="1">
    <citation type="submission" date="2021-01" db="EMBL/GenBank/DDBJ databases">
        <title>Whole genome shotgun sequence of Cellulomonas phragmiteti NBRC 110785.</title>
        <authorList>
            <person name="Komaki H."/>
            <person name="Tamura T."/>
        </authorList>
    </citation>
    <scope>NUCLEOTIDE SEQUENCE [LARGE SCALE GENOMIC DNA]</scope>
    <source>
        <strain evidence="2 3">NBRC 110785</strain>
    </source>
</reference>
<accession>A0ABQ4DR96</accession>
<evidence type="ECO:0000313" key="2">
    <source>
        <dbReference type="EMBL" id="GIG41875.1"/>
    </source>
</evidence>
<feature type="transmembrane region" description="Helical" evidence="1">
    <location>
        <begin position="142"/>
        <end position="160"/>
    </location>
</feature>
<dbReference type="NCBIfam" id="NF038065">
    <property type="entry name" value="Pr6Pr"/>
    <property type="match status" value="1"/>
</dbReference>
<feature type="transmembrane region" description="Helical" evidence="1">
    <location>
        <begin position="180"/>
        <end position="201"/>
    </location>
</feature>
<keyword evidence="3" id="KW-1185">Reference proteome</keyword>
<feature type="transmembrane region" description="Helical" evidence="1">
    <location>
        <begin position="12"/>
        <end position="35"/>
    </location>
</feature>
<comment type="caution">
    <text evidence="2">The sequence shown here is derived from an EMBL/GenBank/DDBJ whole genome shotgun (WGS) entry which is preliminary data.</text>
</comment>
<evidence type="ECO:0008006" key="4">
    <source>
        <dbReference type="Google" id="ProtNLM"/>
    </source>
</evidence>
<organism evidence="2 3">
    <name type="scientific">Cellulomonas phragmiteti</name>
    <dbReference type="NCBI Taxonomy" id="478780"/>
    <lineage>
        <taxon>Bacteria</taxon>
        <taxon>Bacillati</taxon>
        <taxon>Actinomycetota</taxon>
        <taxon>Actinomycetes</taxon>
        <taxon>Micrococcales</taxon>
        <taxon>Cellulomonadaceae</taxon>
        <taxon>Cellulomonas</taxon>
    </lineage>
</organism>
<keyword evidence="1" id="KW-1133">Transmembrane helix</keyword>
<protein>
    <recommendedName>
        <fullName evidence="4">Integral membrane protein</fullName>
    </recommendedName>
</protein>
<keyword evidence="1" id="KW-0472">Membrane</keyword>
<dbReference type="EMBL" id="BONP01000042">
    <property type="protein sequence ID" value="GIG41875.1"/>
    <property type="molecule type" value="Genomic_DNA"/>
</dbReference>